<dbReference type="EMBL" id="KL597171">
    <property type="protein sequence ID" value="KER19603.1"/>
    <property type="molecule type" value="Genomic_DNA"/>
</dbReference>
<evidence type="ECO:0000313" key="2">
    <source>
        <dbReference type="EMBL" id="KER19603.1"/>
    </source>
</evidence>
<name>A0A074YY55_OPIVI</name>
<dbReference type="AlphaFoldDB" id="A0A074YY55"/>
<dbReference type="SUPFAM" id="SSF50630">
    <property type="entry name" value="Acid proteases"/>
    <property type="match status" value="1"/>
</dbReference>
<dbReference type="Proteomes" id="UP000054324">
    <property type="component" value="Unassembled WGS sequence"/>
</dbReference>
<dbReference type="InterPro" id="IPR021109">
    <property type="entry name" value="Peptidase_aspartic_dom_sf"/>
</dbReference>
<dbReference type="Gene3D" id="2.40.70.10">
    <property type="entry name" value="Acid Proteases"/>
    <property type="match status" value="1"/>
</dbReference>
<gene>
    <name evidence="2" type="ORF">T265_11672</name>
</gene>
<dbReference type="PROSITE" id="PS51767">
    <property type="entry name" value="PEPTIDASE_A1"/>
    <property type="match status" value="1"/>
</dbReference>
<sequence>MAFFLLSSHKPVQGLPPAADGHLGSGHSEATRTIADLGILNVLSEAQLIDYKRFTILCVCNFLVRNAVGAALSGNVYVVDCGQINQLPTLIYTFQGFELSLLPEQYVQERETRGPTQCFSSIVSDPGIRNEDMVLGMSSMEHFLTMFDQETKSVGFQPRLC</sequence>
<feature type="domain" description="Peptidase A1" evidence="1">
    <location>
        <begin position="1"/>
        <end position="157"/>
    </location>
</feature>
<reference evidence="2 3" key="1">
    <citation type="submission" date="2013-11" db="EMBL/GenBank/DDBJ databases">
        <title>Opisthorchis viverrini - life in the bile duct.</title>
        <authorList>
            <person name="Young N.D."/>
            <person name="Nagarajan N."/>
            <person name="Lin S.J."/>
            <person name="Korhonen P.K."/>
            <person name="Jex A.R."/>
            <person name="Hall R.S."/>
            <person name="Safavi-Hemami H."/>
            <person name="Kaewkong W."/>
            <person name="Bertrand D."/>
            <person name="Gao S."/>
            <person name="Seet Q."/>
            <person name="Wongkham S."/>
            <person name="Teh B.T."/>
            <person name="Wongkham C."/>
            <person name="Intapan P.M."/>
            <person name="Maleewong W."/>
            <person name="Yang X."/>
            <person name="Hu M."/>
            <person name="Wang Z."/>
            <person name="Hofmann A."/>
            <person name="Sternberg P.W."/>
            <person name="Tan P."/>
            <person name="Wang J."/>
            <person name="Gasser R.B."/>
        </authorList>
    </citation>
    <scope>NUCLEOTIDE SEQUENCE [LARGE SCALE GENOMIC DNA]</scope>
</reference>
<keyword evidence="3" id="KW-1185">Reference proteome</keyword>
<dbReference type="OrthoDB" id="771136at2759"/>
<accession>A0A074YY55</accession>
<evidence type="ECO:0000313" key="3">
    <source>
        <dbReference type="Proteomes" id="UP000054324"/>
    </source>
</evidence>
<dbReference type="KEGG" id="ovi:T265_11672"/>
<evidence type="ECO:0000259" key="1">
    <source>
        <dbReference type="PROSITE" id="PS51767"/>
    </source>
</evidence>
<proteinExistence type="predicted"/>
<dbReference type="CTD" id="20325840"/>
<organism evidence="2 3">
    <name type="scientific">Opisthorchis viverrini</name>
    <name type="common">Southeast Asian liver fluke</name>
    <dbReference type="NCBI Taxonomy" id="6198"/>
    <lineage>
        <taxon>Eukaryota</taxon>
        <taxon>Metazoa</taxon>
        <taxon>Spiralia</taxon>
        <taxon>Lophotrochozoa</taxon>
        <taxon>Platyhelminthes</taxon>
        <taxon>Trematoda</taxon>
        <taxon>Digenea</taxon>
        <taxon>Opisthorchiida</taxon>
        <taxon>Opisthorchiata</taxon>
        <taxon>Opisthorchiidae</taxon>
        <taxon>Opisthorchis</taxon>
    </lineage>
</organism>
<protein>
    <recommendedName>
        <fullName evidence="1">Peptidase A1 domain-containing protein</fullName>
    </recommendedName>
</protein>
<dbReference type="InterPro" id="IPR033121">
    <property type="entry name" value="PEPTIDASE_A1"/>
</dbReference>
<dbReference type="RefSeq" id="XP_009176650.1">
    <property type="nucleotide sequence ID" value="XM_009178386.1"/>
</dbReference>
<dbReference type="Pfam" id="PF00026">
    <property type="entry name" value="Asp"/>
    <property type="match status" value="1"/>
</dbReference>
<dbReference type="GeneID" id="20325840"/>